<dbReference type="Pfam" id="PF02990">
    <property type="entry name" value="EMP70"/>
    <property type="match status" value="1"/>
</dbReference>
<evidence type="ECO:0000256" key="5">
    <source>
        <dbReference type="ARBA" id="ARBA00022729"/>
    </source>
</evidence>
<keyword evidence="9 10" id="KW-0472">Membrane</keyword>
<dbReference type="GO" id="GO:0000139">
    <property type="term" value="C:Golgi membrane"/>
    <property type="evidence" value="ECO:0007669"/>
    <property type="project" value="UniProtKB-SubCell"/>
</dbReference>
<comment type="caution">
    <text evidence="11">The sequence shown here is derived from an EMBL/GenBank/DDBJ whole genome shotgun (WGS) entry which is preliminary data.</text>
</comment>
<evidence type="ECO:0000256" key="7">
    <source>
        <dbReference type="ARBA" id="ARBA00022989"/>
    </source>
</evidence>
<dbReference type="PANTHER" id="PTHR10766:SF111">
    <property type="entry name" value="TRANSMEMBRANE 9 SUPERFAMILY MEMBER 2"/>
    <property type="match status" value="1"/>
</dbReference>
<dbReference type="GO" id="GO:0010008">
    <property type="term" value="C:endosome membrane"/>
    <property type="evidence" value="ECO:0007669"/>
    <property type="project" value="UniProtKB-SubCell"/>
</dbReference>
<sequence length="167" mass="19317">MERLAHSTGNMRKKKIQGGMSLQEIDTIKEIVFTYDVTFESEMKWAARWDTYLLMNDDQIHWFSIINSLMIVLFLSGMVAVIMIRTLYRDIANYNQLQTQDEAQEETGWKLVHGDVFKPRLYSTLLWVYVGTGVQVFGMTLFTVIFVLLGFLLPSNCRGLMTAMVLL</sequence>
<dbReference type="EMBL" id="BSYO01000013">
    <property type="protein sequence ID" value="GMH13727.1"/>
    <property type="molecule type" value="Genomic_DNA"/>
</dbReference>
<name>A0AAD3SNH4_NEPGR</name>
<evidence type="ECO:0000256" key="1">
    <source>
        <dbReference type="ARBA" id="ARBA00004337"/>
    </source>
</evidence>
<keyword evidence="6" id="KW-0967">Endosome</keyword>
<dbReference type="PANTHER" id="PTHR10766">
    <property type="entry name" value="TRANSMEMBRANE 9 SUPERFAMILY PROTEIN"/>
    <property type="match status" value="1"/>
</dbReference>
<evidence type="ECO:0000313" key="11">
    <source>
        <dbReference type="EMBL" id="GMH13727.1"/>
    </source>
</evidence>
<keyword evidence="8" id="KW-0333">Golgi apparatus</keyword>
<evidence type="ECO:0000256" key="9">
    <source>
        <dbReference type="ARBA" id="ARBA00023136"/>
    </source>
</evidence>
<evidence type="ECO:0000256" key="10">
    <source>
        <dbReference type="RuleBase" id="RU363079"/>
    </source>
</evidence>
<comment type="subcellular location">
    <subcellularLocation>
        <location evidence="1">Endosome membrane</location>
        <topology evidence="1">Multi-pass membrane protein</topology>
    </subcellularLocation>
    <subcellularLocation>
        <location evidence="2">Golgi apparatus membrane</location>
        <topology evidence="2">Multi-pass membrane protein</topology>
    </subcellularLocation>
</comment>
<keyword evidence="5" id="KW-0732">Signal</keyword>
<feature type="transmembrane region" description="Helical" evidence="10">
    <location>
        <begin position="60"/>
        <end position="84"/>
    </location>
</feature>
<evidence type="ECO:0000256" key="4">
    <source>
        <dbReference type="ARBA" id="ARBA00022692"/>
    </source>
</evidence>
<evidence type="ECO:0000256" key="6">
    <source>
        <dbReference type="ARBA" id="ARBA00022753"/>
    </source>
</evidence>
<dbReference type="Proteomes" id="UP001279734">
    <property type="component" value="Unassembled WGS sequence"/>
</dbReference>
<accession>A0AAD3SNH4</accession>
<dbReference type="AlphaFoldDB" id="A0AAD3SNH4"/>
<comment type="similarity">
    <text evidence="3 10">Belongs to the nonaspanin (TM9SF) (TC 9.A.2) family.</text>
</comment>
<keyword evidence="12" id="KW-1185">Reference proteome</keyword>
<evidence type="ECO:0000313" key="12">
    <source>
        <dbReference type="Proteomes" id="UP001279734"/>
    </source>
</evidence>
<protein>
    <recommendedName>
        <fullName evidence="10">Transmembrane 9 superfamily member</fullName>
    </recommendedName>
</protein>
<dbReference type="InterPro" id="IPR004240">
    <property type="entry name" value="EMP70"/>
</dbReference>
<keyword evidence="4 10" id="KW-0812">Transmembrane</keyword>
<organism evidence="11 12">
    <name type="scientific">Nepenthes gracilis</name>
    <name type="common">Slender pitcher plant</name>
    <dbReference type="NCBI Taxonomy" id="150966"/>
    <lineage>
        <taxon>Eukaryota</taxon>
        <taxon>Viridiplantae</taxon>
        <taxon>Streptophyta</taxon>
        <taxon>Embryophyta</taxon>
        <taxon>Tracheophyta</taxon>
        <taxon>Spermatophyta</taxon>
        <taxon>Magnoliopsida</taxon>
        <taxon>eudicotyledons</taxon>
        <taxon>Gunneridae</taxon>
        <taxon>Pentapetalae</taxon>
        <taxon>Caryophyllales</taxon>
        <taxon>Nepenthaceae</taxon>
        <taxon>Nepenthes</taxon>
    </lineage>
</organism>
<proteinExistence type="inferred from homology"/>
<evidence type="ECO:0000256" key="8">
    <source>
        <dbReference type="ARBA" id="ARBA00023034"/>
    </source>
</evidence>
<dbReference type="GO" id="GO:0072657">
    <property type="term" value="P:protein localization to membrane"/>
    <property type="evidence" value="ECO:0007669"/>
    <property type="project" value="TreeGrafter"/>
</dbReference>
<comment type="caution">
    <text evidence="10">Lacks conserved residue(s) required for the propagation of feature annotation.</text>
</comment>
<evidence type="ECO:0000256" key="2">
    <source>
        <dbReference type="ARBA" id="ARBA00004653"/>
    </source>
</evidence>
<feature type="transmembrane region" description="Helical" evidence="10">
    <location>
        <begin position="126"/>
        <end position="153"/>
    </location>
</feature>
<reference evidence="11" key="1">
    <citation type="submission" date="2023-05" db="EMBL/GenBank/DDBJ databases">
        <title>Nepenthes gracilis genome sequencing.</title>
        <authorList>
            <person name="Fukushima K."/>
        </authorList>
    </citation>
    <scope>NUCLEOTIDE SEQUENCE</scope>
    <source>
        <strain evidence="11">SING2019-196</strain>
    </source>
</reference>
<gene>
    <name evidence="11" type="ORF">Nepgr_015568</name>
</gene>
<keyword evidence="7 10" id="KW-1133">Transmembrane helix</keyword>
<evidence type="ECO:0000256" key="3">
    <source>
        <dbReference type="ARBA" id="ARBA00005227"/>
    </source>
</evidence>